<name>A0ABD3MHT1_9STRA</name>
<sequence length="150" mass="16696">MMDLLQSRLLRSIKVRPHPFVMERVVEIIMNRMKNPNQHPPLRIAVFGGLVTEGFRSRFNSIGLSESQNGFQACAWSYKFERVLNQVLPLLFDEHLPASDTSQSFSLVEVKNYAVSGTDSSIGATILEYNLLGTDMAVTGVVISSFGSND</sequence>
<dbReference type="AlphaFoldDB" id="A0ABD3MHT1"/>
<protein>
    <submittedName>
        <fullName evidence="1">Uncharacterized protein</fullName>
    </submittedName>
</protein>
<comment type="caution">
    <text evidence="1">The sequence shown here is derived from an EMBL/GenBank/DDBJ whole genome shotgun (WGS) entry which is preliminary data.</text>
</comment>
<reference evidence="1 2" key="1">
    <citation type="submission" date="2024-10" db="EMBL/GenBank/DDBJ databases">
        <title>Updated reference genomes for cyclostephanoid diatoms.</title>
        <authorList>
            <person name="Roberts W.R."/>
            <person name="Alverson A.J."/>
        </authorList>
    </citation>
    <scope>NUCLEOTIDE SEQUENCE [LARGE SCALE GENOMIC DNA]</scope>
    <source>
        <strain evidence="1 2">AJA232-27</strain>
    </source>
</reference>
<dbReference type="Proteomes" id="UP001530293">
    <property type="component" value="Unassembled WGS sequence"/>
</dbReference>
<proteinExistence type="predicted"/>
<dbReference type="EMBL" id="JALLBG020000137">
    <property type="protein sequence ID" value="KAL3762284.1"/>
    <property type="molecule type" value="Genomic_DNA"/>
</dbReference>
<evidence type="ECO:0000313" key="2">
    <source>
        <dbReference type="Proteomes" id="UP001530293"/>
    </source>
</evidence>
<keyword evidence="2" id="KW-1185">Reference proteome</keyword>
<accession>A0ABD3MHT1</accession>
<gene>
    <name evidence="1" type="ORF">ACHAWU_000931</name>
</gene>
<evidence type="ECO:0000313" key="1">
    <source>
        <dbReference type="EMBL" id="KAL3762284.1"/>
    </source>
</evidence>
<organism evidence="1 2">
    <name type="scientific">Discostella pseudostelligera</name>
    <dbReference type="NCBI Taxonomy" id="259834"/>
    <lineage>
        <taxon>Eukaryota</taxon>
        <taxon>Sar</taxon>
        <taxon>Stramenopiles</taxon>
        <taxon>Ochrophyta</taxon>
        <taxon>Bacillariophyta</taxon>
        <taxon>Coscinodiscophyceae</taxon>
        <taxon>Thalassiosirophycidae</taxon>
        <taxon>Stephanodiscales</taxon>
        <taxon>Stephanodiscaceae</taxon>
        <taxon>Discostella</taxon>
    </lineage>
</organism>